<reference evidence="16" key="1">
    <citation type="submission" date="2025-08" db="UniProtKB">
        <authorList>
            <consortium name="RefSeq"/>
        </authorList>
    </citation>
    <scope>IDENTIFICATION</scope>
    <source>
        <strain evidence="16">J_2021</strain>
        <tissue evidence="16">Erythrocytes</tissue>
    </source>
</reference>
<evidence type="ECO:0000256" key="11">
    <source>
        <dbReference type="ARBA" id="ARBA00023852"/>
    </source>
</evidence>
<keyword evidence="15" id="KW-1185">Reference proteome</keyword>
<evidence type="ECO:0000256" key="8">
    <source>
        <dbReference type="ARBA" id="ARBA00023157"/>
    </source>
</evidence>
<dbReference type="Pfam" id="PF00688">
    <property type="entry name" value="TGFb_propeptide"/>
    <property type="match status" value="1"/>
</dbReference>
<dbReference type="GO" id="GO:0007179">
    <property type="term" value="P:transforming growth factor beta receptor signaling pathway"/>
    <property type="evidence" value="ECO:0000318"/>
    <property type="project" value="GO_Central"/>
</dbReference>
<dbReference type="Bgee" id="108701488">
    <property type="expression patterns" value="Expressed in muscle tissue and 4 other cell types or tissues"/>
</dbReference>
<sequence>MINLRAWGCIYFCMLVVFNPVDLTDSNRATDKDTLCSACTRRQNSKSTRLEAIKIQILSKLQLEQAPNISKDTIKYLLPKAPPLQDLIDRYDVQKDESSAGHLEEDDYHVTAETIIIMPTESAISIDMKEKPICCFFKFSSKVQLTKISKAQLWIHLKPVQKPTTVVVQISRLIKPLKDGTRYIGIRSLKLEMNPGSGTWQSIDVKTVLQNWLRQPESNLGIEIRAFDGNGQDLAVTSNEDGLSPFMEVKIIDTPKRFRRDSGLDCDEYSTETMCCRYPLTVDFEAFGWDWVVAPKRYNANYCSGECGIEFLQKYPHGHVVNQANPKGPTGPCCSPTKMSSLNMLYFNDDAEVIQGKIPAMVIDRCGCI</sequence>
<comment type="similarity">
    <text evidence="2 13">Belongs to the TGF-beta family.</text>
</comment>
<evidence type="ECO:0000256" key="13">
    <source>
        <dbReference type="RuleBase" id="RU000354"/>
    </source>
</evidence>
<keyword evidence="6" id="KW-0732">Signal</keyword>
<dbReference type="PROSITE" id="PS51362">
    <property type="entry name" value="TGF_BETA_2"/>
    <property type="match status" value="1"/>
</dbReference>
<evidence type="ECO:0000256" key="9">
    <source>
        <dbReference type="ARBA" id="ARBA00023180"/>
    </source>
</evidence>
<dbReference type="InterPro" id="IPR017948">
    <property type="entry name" value="TGFb_CS"/>
</dbReference>
<dbReference type="AlphaFoldDB" id="A0A1L8EX41"/>
<dbReference type="Gene3D" id="2.10.90.10">
    <property type="entry name" value="Cystine-knot cytokines"/>
    <property type="match status" value="1"/>
</dbReference>
<evidence type="ECO:0000313" key="16">
    <source>
        <dbReference type="RefSeq" id="XP_018091720.1"/>
    </source>
</evidence>
<evidence type="ECO:0000313" key="15">
    <source>
        <dbReference type="Proteomes" id="UP000186698"/>
    </source>
</evidence>
<evidence type="ECO:0000256" key="12">
    <source>
        <dbReference type="ARBA" id="ARBA00031866"/>
    </source>
</evidence>
<dbReference type="Gene3D" id="2.60.120.970">
    <property type="match status" value="1"/>
</dbReference>
<dbReference type="Pfam" id="PF00019">
    <property type="entry name" value="TGF_beta"/>
    <property type="match status" value="1"/>
</dbReference>
<evidence type="ECO:0000256" key="6">
    <source>
        <dbReference type="ARBA" id="ARBA00022729"/>
    </source>
</evidence>
<dbReference type="GO" id="GO:0008083">
    <property type="term" value="F:growth factor activity"/>
    <property type="evidence" value="ECO:0007669"/>
    <property type="project" value="UniProtKB-KW"/>
</dbReference>
<dbReference type="SMART" id="SM00204">
    <property type="entry name" value="TGFB"/>
    <property type="match status" value="1"/>
</dbReference>
<dbReference type="OMA" id="RQPESSY"/>
<evidence type="ECO:0000259" key="14">
    <source>
        <dbReference type="PROSITE" id="PS51362"/>
    </source>
</evidence>
<dbReference type="OrthoDB" id="5948587at2759"/>
<keyword evidence="8" id="KW-1015">Disulfide bond</keyword>
<dbReference type="InterPro" id="IPR015615">
    <property type="entry name" value="TGF-beta-rel"/>
</dbReference>
<protein>
    <recommendedName>
        <fullName evidence="11">Growth/differentiation factor 8</fullName>
    </recommendedName>
    <alternativeName>
        <fullName evidence="12">Myostatin</fullName>
    </alternativeName>
</protein>
<dbReference type="InterPro" id="IPR001839">
    <property type="entry name" value="TGF-b_C"/>
</dbReference>
<proteinExistence type="inferred from homology"/>
<gene>
    <name evidence="16" type="primary">LOC108701488</name>
</gene>
<keyword evidence="7 13" id="KW-0339">Growth factor</keyword>
<evidence type="ECO:0000256" key="4">
    <source>
        <dbReference type="ARBA" id="ARBA00022525"/>
    </source>
</evidence>
<keyword evidence="3" id="KW-0202">Cytokine</keyword>
<comment type="subcellular location">
    <subcellularLocation>
        <location evidence="1">Secreted</location>
    </subcellularLocation>
</comment>
<dbReference type="PaxDb" id="8355-A0A1L8EX41"/>
<dbReference type="FunFam" id="2.60.120.970:FF:000001">
    <property type="entry name" value="Growth/differentiation factor 8"/>
    <property type="match status" value="1"/>
</dbReference>
<accession>A0A1L8EX41</accession>
<dbReference type="GO" id="GO:0007519">
    <property type="term" value="P:skeletal muscle tissue development"/>
    <property type="evidence" value="ECO:0000318"/>
    <property type="project" value="GO_Central"/>
</dbReference>
<feature type="domain" description="TGF-beta family profile" evidence="14">
    <location>
        <begin position="257"/>
        <end position="369"/>
    </location>
</feature>
<dbReference type="InterPro" id="IPR001111">
    <property type="entry name" value="TGF-b_propeptide"/>
</dbReference>
<keyword evidence="9" id="KW-0325">Glycoprotein</keyword>
<dbReference type="PROSITE" id="PS00250">
    <property type="entry name" value="TGF_BETA_1"/>
    <property type="match status" value="1"/>
</dbReference>
<keyword evidence="5" id="KW-0165">Cleavage on pair of basic residues</keyword>
<dbReference type="RefSeq" id="XP_018091720.1">
    <property type="nucleotide sequence ID" value="XM_018236231.2"/>
</dbReference>
<comment type="function">
    <text evidence="10">Acts specifically as a negative regulator of skeletal muscle growth.</text>
</comment>
<evidence type="ECO:0000256" key="10">
    <source>
        <dbReference type="ARBA" id="ARBA00023756"/>
    </source>
</evidence>
<dbReference type="FunFam" id="2.10.90.10:FF:000006">
    <property type="entry name" value="growth/differentiation factor 8"/>
    <property type="match status" value="1"/>
</dbReference>
<evidence type="ECO:0000256" key="7">
    <source>
        <dbReference type="ARBA" id="ARBA00023030"/>
    </source>
</evidence>
<dbReference type="KEGG" id="xla:108701488"/>
<dbReference type="GO" id="GO:0005125">
    <property type="term" value="F:cytokine activity"/>
    <property type="evidence" value="ECO:0000318"/>
    <property type="project" value="GO_Central"/>
</dbReference>
<evidence type="ECO:0000256" key="2">
    <source>
        <dbReference type="ARBA" id="ARBA00006656"/>
    </source>
</evidence>
<dbReference type="InterPro" id="IPR029034">
    <property type="entry name" value="Cystine-knot_cytokine"/>
</dbReference>
<dbReference type="PANTHER" id="PTHR11848">
    <property type="entry name" value="TGF-BETA FAMILY"/>
    <property type="match status" value="1"/>
</dbReference>
<dbReference type="Proteomes" id="UP000186698">
    <property type="component" value="Chromosome 9_10L"/>
</dbReference>
<name>A0A1L8EX41_XENLA</name>
<evidence type="ECO:0000256" key="5">
    <source>
        <dbReference type="ARBA" id="ARBA00022685"/>
    </source>
</evidence>
<keyword evidence="4" id="KW-0964">Secreted</keyword>
<dbReference type="GeneID" id="108701488"/>
<organism evidence="15 16">
    <name type="scientific">Xenopus laevis</name>
    <name type="common">African clawed frog</name>
    <dbReference type="NCBI Taxonomy" id="8355"/>
    <lineage>
        <taxon>Eukaryota</taxon>
        <taxon>Metazoa</taxon>
        <taxon>Chordata</taxon>
        <taxon>Craniata</taxon>
        <taxon>Vertebrata</taxon>
        <taxon>Euteleostomi</taxon>
        <taxon>Amphibia</taxon>
        <taxon>Batrachia</taxon>
        <taxon>Anura</taxon>
        <taxon>Pipoidea</taxon>
        <taxon>Pipidae</taxon>
        <taxon>Xenopodinae</taxon>
        <taxon>Xenopus</taxon>
        <taxon>Xenopus</taxon>
    </lineage>
</organism>
<dbReference type="CTD" id="108701488"/>
<evidence type="ECO:0000256" key="3">
    <source>
        <dbReference type="ARBA" id="ARBA00022514"/>
    </source>
</evidence>
<evidence type="ECO:0000256" key="1">
    <source>
        <dbReference type="ARBA" id="ARBA00004613"/>
    </source>
</evidence>
<dbReference type="SUPFAM" id="SSF57501">
    <property type="entry name" value="Cystine-knot cytokines"/>
    <property type="match status" value="1"/>
</dbReference>
<dbReference type="STRING" id="8355.A0A1L8EX41"/>
<dbReference type="GO" id="GO:0005615">
    <property type="term" value="C:extracellular space"/>
    <property type="evidence" value="ECO:0000318"/>
    <property type="project" value="GO_Central"/>
</dbReference>
<dbReference type="PANTHER" id="PTHR11848:SF292">
    <property type="entry name" value="GROWTH_DIFFERENTIATION FACTOR 8"/>
    <property type="match status" value="1"/>
</dbReference>